<comment type="caution">
    <text evidence="1">The sequence shown here is derived from an EMBL/GenBank/DDBJ whole genome shotgun (WGS) entry which is preliminary data.</text>
</comment>
<evidence type="ECO:0008006" key="3">
    <source>
        <dbReference type="Google" id="ProtNLM"/>
    </source>
</evidence>
<keyword evidence="2" id="KW-1185">Reference proteome</keyword>
<proteinExistence type="predicted"/>
<dbReference type="AlphaFoldDB" id="A0AAW0E1R8"/>
<evidence type="ECO:0000313" key="2">
    <source>
        <dbReference type="Proteomes" id="UP001383192"/>
    </source>
</evidence>
<protein>
    <recommendedName>
        <fullName evidence="3">F-box domain-containing protein</fullName>
    </recommendedName>
</protein>
<sequence length="505" mass="57100">MANVSNNLLAHCIDNLPELPSTRTDYYDVLPIVEQRLSDLLPILDRLKKLHDLEEMSDAEYTLLRDKLRLYRHALHQRIAPIRRCPPEILARIIRDVYPEVRIDDFPPFKGKGIPRVHCPQLTRIAVVSPQFHAAVHGNRSLFTTVRFRRHYQCTTHYPNTAKAIQGLIQITDDVPLHLTVEYLGSLHPEPLPPQTLSTCASMSLFTTKPWKSFTIWAESSVAALVLQDRTMAIKLTSQFMTTIRISITRSLTNLLGAIAAFHIPLDTLTIEATHDSWQEPNMNHTHLLPATVRHVNVTGSSRTVLTVFRSAVQVPSINVALKNGRRADSSTYNAPGNYATTNATLKLPIVMTSLTVLDVITRDYTNSNLADLFRWIRAPSLAELRIEWADGINYVDSICVFRLNTFIEETALRRLFLFRLPARFRYATPPKIRAPPGCIVEQTCVGPAEDEEESDPAEYSCDQWDTWSRTTCENDCEVECTCRLPIPAPSTPPEPTGFVVWVGE</sequence>
<gene>
    <name evidence="1" type="ORF">VNI00_001720</name>
</gene>
<reference evidence="1 2" key="1">
    <citation type="submission" date="2024-01" db="EMBL/GenBank/DDBJ databases">
        <title>A draft genome for a cacao thread blight-causing isolate of Paramarasmius palmivorus.</title>
        <authorList>
            <person name="Baruah I.K."/>
            <person name="Bukari Y."/>
            <person name="Amoako-Attah I."/>
            <person name="Meinhardt L.W."/>
            <person name="Bailey B.A."/>
            <person name="Cohen S.P."/>
        </authorList>
    </citation>
    <scope>NUCLEOTIDE SEQUENCE [LARGE SCALE GENOMIC DNA]</scope>
    <source>
        <strain evidence="1 2">GH-12</strain>
    </source>
</reference>
<organism evidence="1 2">
    <name type="scientific">Paramarasmius palmivorus</name>
    <dbReference type="NCBI Taxonomy" id="297713"/>
    <lineage>
        <taxon>Eukaryota</taxon>
        <taxon>Fungi</taxon>
        <taxon>Dikarya</taxon>
        <taxon>Basidiomycota</taxon>
        <taxon>Agaricomycotina</taxon>
        <taxon>Agaricomycetes</taxon>
        <taxon>Agaricomycetidae</taxon>
        <taxon>Agaricales</taxon>
        <taxon>Marasmiineae</taxon>
        <taxon>Marasmiaceae</taxon>
        <taxon>Paramarasmius</taxon>
    </lineage>
</organism>
<evidence type="ECO:0000313" key="1">
    <source>
        <dbReference type="EMBL" id="KAK7059095.1"/>
    </source>
</evidence>
<dbReference type="EMBL" id="JAYKXP010000004">
    <property type="protein sequence ID" value="KAK7059095.1"/>
    <property type="molecule type" value="Genomic_DNA"/>
</dbReference>
<name>A0AAW0E1R8_9AGAR</name>
<dbReference type="Proteomes" id="UP001383192">
    <property type="component" value="Unassembled WGS sequence"/>
</dbReference>
<accession>A0AAW0E1R8</accession>